<dbReference type="EMBL" id="JAGDYP010000007">
    <property type="protein sequence ID" value="MBO1884613.1"/>
    <property type="molecule type" value="Genomic_DNA"/>
</dbReference>
<accession>A0ABS3Q039</accession>
<keyword evidence="2" id="KW-1185">Reference proteome</keyword>
<name>A0ABS3Q039_9FLAO</name>
<evidence type="ECO:0000313" key="1">
    <source>
        <dbReference type="EMBL" id="MBO1884613.1"/>
    </source>
</evidence>
<protein>
    <recommendedName>
        <fullName evidence="3">STAS domain-containing protein</fullName>
    </recommendedName>
</protein>
<dbReference type="Proteomes" id="UP000681610">
    <property type="component" value="Unassembled WGS sequence"/>
</dbReference>
<evidence type="ECO:0000313" key="2">
    <source>
        <dbReference type="Proteomes" id="UP000681610"/>
    </source>
</evidence>
<comment type="caution">
    <text evidence="1">The sequence shown here is derived from an EMBL/GenBank/DDBJ whole genome shotgun (WGS) entry which is preliminary data.</text>
</comment>
<evidence type="ECO:0008006" key="3">
    <source>
        <dbReference type="Google" id="ProtNLM"/>
    </source>
</evidence>
<sequence length="112" mass="12102">MPQLLPPPLLPLQLRAVTELDLSNNPQISILSIKGCPITNIKVKNLLASITASLSPEGIGIKGETLLNFVKQLAEAQEGDGAEIVLSPSQVTDEIEEILEGKGWNLEVEDEY</sequence>
<organism evidence="1 2">
    <name type="scientific">Capnocytophaga bilenii</name>
    <dbReference type="NCBI Taxonomy" id="2819369"/>
    <lineage>
        <taxon>Bacteria</taxon>
        <taxon>Pseudomonadati</taxon>
        <taxon>Bacteroidota</taxon>
        <taxon>Flavobacteriia</taxon>
        <taxon>Flavobacteriales</taxon>
        <taxon>Flavobacteriaceae</taxon>
        <taxon>Capnocytophaga</taxon>
    </lineage>
</organism>
<dbReference type="RefSeq" id="WP_208059074.1">
    <property type="nucleotide sequence ID" value="NZ_JAGDYP010000007.1"/>
</dbReference>
<reference evidence="1 2" key="1">
    <citation type="submission" date="2021-03" db="EMBL/GenBank/DDBJ databases">
        <title>Isolation and description of Capnocytophaga bilenii sp. nov., a novel Capnocytophaga species, isolated from a gingivitis subject.</title>
        <authorList>
            <person name="Antezack A."/>
            <person name="Monnet-Corti V."/>
            <person name="La Scola B."/>
        </authorList>
    </citation>
    <scope>NUCLEOTIDE SEQUENCE [LARGE SCALE GENOMIC DNA]</scope>
    <source>
        <strain evidence="1 2">Marseille-Q4570</strain>
    </source>
</reference>
<gene>
    <name evidence="1" type="ORF">J4N46_09370</name>
</gene>
<proteinExistence type="predicted"/>